<accession>A0ABR9R990</accession>
<evidence type="ECO:0000313" key="1">
    <source>
        <dbReference type="EMBL" id="MBE5055263.1"/>
    </source>
</evidence>
<dbReference type="RefSeq" id="WP_193536696.1">
    <property type="nucleotide sequence ID" value="NZ_JADCKF010000003.1"/>
</dbReference>
<comment type="caution">
    <text evidence="1">The sequence shown here is derived from an EMBL/GenBank/DDBJ whole genome shotgun (WGS) entry which is preliminary data.</text>
</comment>
<dbReference type="EMBL" id="JADCKF010000003">
    <property type="protein sequence ID" value="MBE5055263.1"/>
    <property type="molecule type" value="Genomic_DNA"/>
</dbReference>
<organism evidence="1 2">
    <name type="scientific">Pseudoflavonifractor gallinarum</name>
    <dbReference type="NCBI Taxonomy" id="2779352"/>
    <lineage>
        <taxon>Bacteria</taxon>
        <taxon>Bacillati</taxon>
        <taxon>Bacillota</taxon>
        <taxon>Clostridia</taxon>
        <taxon>Eubacteriales</taxon>
        <taxon>Oscillospiraceae</taxon>
        <taxon>Pseudoflavonifractor</taxon>
    </lineage>
</organism>
<sequence length="84" mass="9039">MYSKTTKAIVADLMDLSLEHGPMELAVTEETEDGDFIPSILLHTAPDAVIRSLAMDMRVADLRLEDGGLIVLPAPDCLGGEEDV</sequence>
<protein>
    <submittedName>
        <fullName evidence="1">Uncharacterized protein</fullName>
    </submittedName>
</protein>
<evidence type="ECO:0000313" key="2">
    <source>
        <dbReference type="Proteomes" id="UP000806211"/>
    </source>
</evidence>
<proteinExistence type="predicted"/>
<keyword evidence="2" id="KW-1185">Reference proteome</keyword>
<name>A0ABR9R990_9FIRM</name>
<dbReference type="Proteomes" id="UP000806211">
    <property type="component" value="Unassembled WGS sequence"/>
</dbReference>
<reference evidence="1 2" key="1">
    <citation type="submission" date="2020-10" db="EMBL/GenBank/DDBJ databases">
        <title>ChiBAC.</title>
        <authorList>
            <person name="Zenner C."/>
            <person name="Hitch T.C.A."/>
            <person name="Clavel T."/>
        </authorList>
    </citation>
    <scope>NUCLEOTIDE SEQUENCE [LARGE SCALE GENOMIC DNA]</scope>
    <source>
        <strain evidence="1 2">DSM 107456</strain>
    </source>
</reference>
<gene>
    <name evidence="1" type="ORF">INF37_04530</name>
</gene>